<dbReference type="InterPro" id="IPR017439">
    <property type="entry name" value="Amidohydrolase"/>
</dbReference>
<gene>
    <name evidence="4" type="primary">celE</name>
    <name evidence="4" type="ORF">GCM10011312_09110</name>
</gene>
<dbReference type="InterPro" id="IPR011650">
    <property type="entry name" value="Peptidase_M20_dimer"/>
</dbReference>
<keyword evidence="1" id="KW-0378">Hydrolase</keyword>
<comment type="cofactor">
    <cofactor evidence="2">
        <name>Mn(2+)</name>
        <dbReference type="ChEBI" id="CHEBI:29035"/>
    </cofactor>
    <text evidence="2">The Mn(2+) ion enhances activity.</text>
</comment>
<sequence length="383" mass="42598">MFEAREIKNLTKFRKELHAHPELSGEEKETSKRVLAFLEKCKPSHIISSIGGYGVVAVFDSGIKGPNVLFRGDMDALPIEEINDFDYRSKTKGVSHKCGHDGHTTMLLGLAKLLSKNPPKEGKALVLFQPAEEIGAGAAAVLRDENFISLKPDWVFGLHNLPGYPLHEVVVKEDSFTASVTSIVIDFHGKTTHAAEPENGINPAMAVSELVLQASLWSNNLPERDDFAVVTPIHIELGSKAYGTSPGEATVGFTIRTWTETEMKKLQEKMEVYLVALAKKYRLKLKYKYTEDFKANDNNAEAVENITTAAKNLKFKVTERKSPFKWGEDFGLFTQQYKGAFFGIGAGEDCPALHNPEYDFPDELIPTGSKMFYELCKNYLACP</sequence>
<evidence type="ECO:0000256" key="1">
    <source>
        <dbReference type="ARBA" id="ARBA00022801"/>
    </source>
</evidence>
<dbReference type="Pfam" id="PF01546">
    <property type="entry name" value="Peptidase_M20"/>
    <property type="match status" value="1"/>
</dbReference>
<dbReference type="SUPFAM" id="SSF53187">
    <property type="entry name" value="Zn-dependent exopeptidases"/>
    <property type="match status" value="1"/>
</dbReference>
<proteinExistence type="predicted"/>
<reference evidence="4" key="1">
    <citation type="journal article" date="2014" name="Int. J. Syst. Evol. Microbiol.">
        <title>Complete genome sequence of Corynebacterium casei LMG S-19264T (=DSM 44701T), isolated from a smear-ripened cheese.</title>
        <authorList>
            <consortium name="US DOE Joint Genome Institute (JGI-PGF)"/>
            <person name="Walter F."/>
            <person name="Albersmeier A."/>
            <person name="Kalinowski J."/>
            <person name="Ruckert C."/>
        </authorList>
    </citation>
    <scope>NUCLEOTIDE SEQUENCE</scope>
    <source>
        <strain evidence="4">CGMCC 1.12924</strain>
    </source>
</reference>
<feature type="binding site" evidence="2">
    <location>
        <position position="133"/>
    </location>
    <ligand>
        <name>Mn(2+)</name>
        <dbReference type="ChEBI" id="CHEBI:29035"/>
        <label>2</label>
    </ligand>
</feature>
<feature type="binding site" evidence="2">
    <location>
        <position position="100"/>
    </location>
    <ligand>
        <name>Mn(2+)</name>
        <dbReference type="ChEBI" id="CHEBI:29035"/>
        <label>2</label>
    </ligand>
</feature>
<feature type="binding site" evidence="2">
    <location>
        <position position="159"/>
    </location>
    <ligand>
        <name>Mn(2+)</name>
        <dbReference type="ChEBI" id="CHEBI:29035"/>
        <label>2</label>
    </ligand>
</feature>
<dbReference type="PANTHER" id="PTHR11014:SF169">
    <property type="entry name" value="CLAN MH, FAMILY M20, PEPTIDASE T-LIKE METALLOPEPTIDASE"/>
    <property type="match status" value="1"/>
</dbReference>
<reference evidence="4" key="2">
    <citation type="submission" date="2020-09" db="EMBL/GenBank/DDBJ databases">
        <authorList>
            <person name="Sun Q."/>
            <person name="Zhou Y."/>
        </authorList>
    </citation>
    <scope>NUCLEOTIDE SEQUENCE</scope>
    <source>
        <strain evidence="4">CGMCC 1.12924</strain>
    </source>
</reference>
<evidence type="ECO:0000259" key="3">
    <source>
        <dbReference type="Pfam" id="PF07687"/>
    </source>
</evidence>
<dbReference type="GO" id="GO:0046872">
    <property type="term" value="F:metal ion binding"/>
    <property type="evidence" value="ECO:0007669"/>
    <property type="project" value="UniProtKB-KW"/>
</dbReference>
<feature type="binding site" evidence="2">
    <location>
        <position position="354"/>
    </location>
    <ligand>
        <name>Mn(2+)</name>
        <dbReference type="ChEBI" id="CHEBI:29035"/>
        <label>2</label>
    </ligand>
</feature>
<accession>A0A8J2V9C4</accession>
<dbReference type="EMBL" id="BMGK01000003">
    <property type="protein sequence ID" value="GGD87226.1"/>
    <property type="molecule type" value="Genomic_DNA"/>
</dbReference>
<dbReference type="Gene3D" id="3.40.630.10">
    <property type="entry name" value="Zn peptidases"/>
    <property type="match status" value="1"/>
</dbReference>
<evidence type="ECO:0000256" key="2">
    <source>
        <dbReference type="PIRSR" id="PIRSR005962-1"/>
    </source>
</evidence>
<dbReference type="PIRSF" id="PIRSF005962">
    <property type="entry name" value="Pept_M20D_amidohydro"/>
    <property type="match status" value="1"/>
</dbReference>
<keyword evidence="2" id="KW-0464">Manganese</keyword>
<dbReference type="InterPro" id="IPR002933">
    <property type="entry name" value="Peptidase_M20"/>
</dbReference>
<dbReference type="RefSeq" id="WP_188439947.1">
    <property type="nucleotide sequence ID" value="NZ_BMGK01000003.1"/>
</dbReference>
<dbReference type="SUPFAM" id="SSF55031">
    <property type="entry name" value="Bacterial exopeptidase dimerisation domain"/>
    <property type="match status" value="1"/>
</dbReference>
<dbReference type="PANTHER" id="PTHR11014">
    <property type="entry name" value="PEPTIDASE M20 FAMILY MEMBER"/>
    <property type="match status" value="1"/>
</dbReference>
<dbReference type="Proteomes" id="UP000652231">
    <property type="component" value="Unassembled WGS sequence"/>
</dbReference>
<keyword evidence="5" id="KW-1185">Reference proteome</keyword>
<keyword evidence="2" id="KW-0479">Metal-binding</keyword>
<organism evidence="4 5">
    <name type="scientific">Planktosalinus lacus</name>
    <dbReference type="NCBI Taxonomy" id="1526573"/>
    <lineage>
        <taxon>Bacteria</taxon>
        <taxon>Pseudomonadati</taxon>
        <taxon>Bacteroidota</taxon>
        <taxon>Flavobacteriia</taxon>
        <taxon>Flavobacteriales</taxon>
        <taxon>Flavobacteriaceae</taxon>
        <taxon>Planktosalinus</taxon>
    </lineage>
</organism>
<name>A0A8J2V9C4_9FLAO</name>
<dbReference type="AlphaFoldDB" id="A0A8J2V9C4"/>
<evidence type="ECO:0000313" key="4">
    <source>
        <dbReference type="EMBL" id="GGD87226.1"/>
    </source>
</evidence>
<dbReference type="Pfam" id="PF07687">
    <property type="entry name" value="M20_dimer"/>
    <property type="match status" value="1"/>
</dbReference>
<feature type="domain" description="Peptidase M20 dimerisation" evidence="3">
    <location>
        <begin position="182"/>
        <end position="281"/>
    </location>
</feature>
<dbReference type="NCBIfam" id="TIGR01891">
    <property type="entry name" value="amidohydrolases"/>
    <property type="match status" value="1"/>
</dbReference>
<evidence type="ECO:0000313" key="5">
    <source>
        <dbReference type="Proteomes" id="UP000652231"/>
    </source>
</evidence>
<dbReference type="Gene3D" id="3.30.70.360">
    <property type="match status" value="1"/>
</dbReference>
<feature type="binding site" evidence="2">
    <location>
        <position position="98"/>
    </location>
    <ligand>
        <name>Mn(2+)</name>
        <dbReference type="ChEBI" id="CHEBI:29035"/>
        <label>2</label>
    </ligand>
</feature>
<comment type="caution">
    <text evidence="4">The sequence shown here is derived from an EMBL/GenBank/DDBJ whole genome shotgun (WGS) entry which is preliminary data.</text>
</comment>
<dbReference type="InterPro" id="IPR036264">
    <property type="entry name" value="Bact_exopeptidase_dim_dom"/>
</dbReference>
<dbReference type="GO" id="GO:0016787">
    <property type="term" value="F:hydrolase activity"/>
    <property type="evidence" value="ECO:0007669"/>
    <property type="project" value="UniProtKB-KW"/>
</dbReference>
<protein>
    <submittedName>
        <fullName evidence="4">Peptidase M20</fullName>
    </submittedName>
</protein>